<sequence>MRARISENCNPTFRGMSGTGVVWSTSTESRGLRFKKWKYKLPKCYESCPTPEAARRDLPKEFLERVANKGNRDKKPYEHHFGSQPLSYRIKEQREAEEKSPEASILQKKDKDLANLSQRHPDVPMEELTPDLEVSLQVLMDEVGCKEVHGLRVGRVWKVRFCSSLTSTIAIETNSRL</sequence>
<evidence type="ECO:0000256" key="1">
    <source>
        <dbReference type="SAM" id="MobiDB-lite"/>
    </source>
</evidence>
<name>A0A540L5Q5_MALBA</name>
<dbReference type="Proteomes" id="UP000315295">
    <property type="component" value="Unassembled WGS sequence"/>
</dbReference>
<feature type="compositionally biased region" description="Basic and acidic residues" evidence="1">
    <location>
        <begin position="89"/>
        <end position="105"/>
    </location>
</feature>
<proteinExistence type="predicted"/>
<accession>A0A540L5Q5</accession>
<reference evidence="2 3" key="1">
    <citation type="journal article" date="2019" name="G3 (Bethesda)">
        <title>Sequencing of a Wild Apple (Malus baccata) Genome Unravels the Differences Between Cultivated and Wild Apple Species Regarding Disease Resistance and Cold Tolerance.</title>
        <authorList>
            <person name="Chen X."/>
        </authorList>
    </citation>
    <scope>NUCLEOTIDE SEQUENCE [LARGE SCALE GENOMIC DNA]</scope>
    <source>
        <strain evidence="3">cv. Shandingzi</strain>
        <tissue evidence="2">Leaves</tissue>
    </source>
</reference>
<keyword evidence="3" id="KW-1185">Reference proteome</keyword>
<feature type="compositionally biased region" description="Basic and acidic residues" evidence="1">
    <location>
        <begin position="68"/>
        <end position="81"/>
    </location>
</feature>
<protein>
    <submittedName>
        <fullName evidence="2">Uncharacterized protein</fullName>
    </submittedName>
</protein>
<evidence type="ECO:0000313" key="2">
    <source>
        <dbReference type="EMBL" id="TQD81813.1"/>
    </source>
</evidence>
<gene>
    <name evidence="2" type="ORF">C1H46_032624</name>
</gene>
<comment type="caution">
    <text evidence="2">The sequence shown here is derived from an EMBL/GenBank/DDBJ whole genome shotgun (WGS) entry which is preliminary data.</text>
</comment>
<dbReference type="AlphaFoldDB" id="A0A540L5Q5"/>
<feature type="region of interest" description="Disordered" evidence="1">
    <location>
        <begin position="68"/>
        <end position="105"/>
    </location>
</feature>
<organism evidence="2 3">
    <name type="scientific">Malus baccata</name>
    <name type="common">Siberian crab apple</name>
    <name type="synonym">Pyrus baccata</name>
    <dbReference type="NCBI Taxonomy" id="106549"/>
    <lineage>
        <taxon>Eukaryota</taxon>
        <taxon>Viridiplantae</taxon>
        <taxon>Streptophyta</taxon>
        <taxon>Embryophyta</taxon>
        <taxon>Tracheophyta</taxon>
        <taxon>Spermatophyta</taxon>
        <taxon>Magnoliopsida</taxon>
        <taxon>eudicotyledons</taxon>
        <taxon>Gunneridae</taxon>
        <taxon>Pentapetalae</taxon>
        <taxon>rosids</taxon>
        <taxon>fabids</taxon>
        <taxon>Rosales</taxon>
        <taxon>Rosaceae</taxon>
        <taxon>Amygdaloideae</taxon>
        <taxon>Maleae</taxon>
        <taxon>Malus</taxon>
    </lineage>
</organism>
<evidence type="ECO:0000313" key="3">
    <source>
        <dbReference type="Proteomes" id="UP000315295"/>
    </source>
</evidence>
<dbReference type="EMBL" id="VIEB01000749">
    <property type="protein sequence ID" value="TQD81813.1"/>
    <property type="molecule type" value="Genomic_DNA"/>
</dbReference>